<dbReference type="RefSeq" id="WP_159444047.1">
    <property type="nucleotide sequence ID" value="NZ_FMTO01000020.1"/>
</dbReference>
<proteinExistence type="predicted"/>
<dbReference type="GO" id="GO:0016747">
    <property type="term" value="F:acyltransferase activity, transferring groups other than amino-acyl groups"/>
    <property type="evidence" value="ECO:0007669"/>
    <property type="project" value="InterPro"/>
</dbReference>
<feature type="transmembrane region" description="Helical" evidence="2">
    <location>
        <begin position="183"/>
        <end position="201"/>
    </location>
</feature>
<sequence>MKSDEKSLKPIDNKKILESDKTNESDKPSGSNKTRVAEKFIFGKSESNKAKGIAIILLVFHHLCFMNSFFKTYSMKSILPQRIVVDMAVLARICVPIFIFISAFGTAKIYIAKKNEMSVFRFICSRLIILMSARWFIYPFQLLLAYTLRGNTIGSIYKHSFKYAFFDFMGWGDFFKTPMIAGINWYIFLAQLIIIFTPVVCKMIENYGKASLFFAYILMILLKGNMVSSFGGDYVNYIFISILGCLFASECLFDKLKYKHKYILAFSLFVILLGLLYFKRAASYSKFDYKGTHMVGFAFAALIICMLVSIFHKNILLKPLEVLGEYSGNIFYLHIFVIKCDLLHDKIDSVALLLIVSLVICFILSVIIELIKKLIHFNQFVLFIKKKIS</sequence>
<name>A0A1T4K9Y4_9FIRM</name>
<keyword evidence="4" id="KW-0012">Acyltransferase</keyword>
<gene>
    <name evidence="4" type="ORF">SAMN02745110_00291</name>
</gene>
<feature type="transmembrane region" description="Helical" evidence="2">
    <location>
        <begin position="291"/>
        <end position="311"/>
    </location>
</feature>
<evidence type="ECO:0000256" key="2">
    <source>
        <dbReference type="SAM" id="Phobius"/>
    </source>
</evidence>
<protein>
    <submittedName>
        <fullName evidence="4">Peptidoglycan/LPS O-acetylase OafA/YrhL, contains acyltransferase and SGNH-hydrolase domains</fullName>
    </submittedName>
</protein>
<dbReference type="GO" id="GO:0016787">
    <property type="term" value="F:hydrolase activity"/>
    <property type="evidence" value="ECO:0007669"/>
    <property type="project" value="UniProtKB-KW"/>
</dbReference>
<evidence type="ECO:0000256" key="1">
    <source>
        <dbReference type="SAM" id="MobiDB-lite"/>
    </source>
</evidence>
<evidence type="ECO:0000313" key="5">
    <source>
        <dbReference type="Proteomes" id="UP000189857"/>
    </source>
</evidence>
<feature type="transmembrane region" description="Helical" evidence="2">
    <location>
        <begin position="210"/>
        <end position="228"/>
    </location>
</feature>
<keyword evidence="4" id="KW-0808">Transferase</keyword>
<accession>A0A1T4K9Y4</accession>
<reference evidence="4 5" key="1">
    <citation type="submission" date="2017-02" db="EMBL/GenBank/DDBJ databases">
        <authorList>
            <person name="Peterson S.W."/>
        </authorList>
    </citation>
    <scope>NUCLEOTIDE SEQUENCE [LARGE SCALE GENOMIC DNA]</scope>
    <source>
        <strain evidence="4 5">ATCC 17233</strain>
    </source>
</reference>
<keyword evidence="4" id="KW-0378">Hydrolase</keyword>
<feature type="region of interest" description="Disordered" evidence="1">
    <location>
        <begin position="1"/>
        <end position="32"/>
    </location>
</feature>
<feature type="transmembrane region" description="Helical" evidence="2">
    <location>
        <begin position="350"/>
        <end position="371"/>
    </location>
</feature>
<feature type="domain" description="Acyltransferase 3" evidence="3">
    <location>
        <begin position="50"/>
        <end position="365"/>
    </location>
</feature>
<feature type="transmembrane region" description="Helical" evidence="2">
    <location>
        <begin position="52"/>
        <end position="70"/>
    </location>
</feature>
<dbReference type="AlphaFoldDB" id="A0A1T4K9Y4"/>
<feature type="transmembrane region" description="Helical" evidence="2">
    <location>
        <begin position="262"/>
        <end position="279"/>
    </location>
</feature>
<feature type="compositionally biased region" description="Basic and acidic residues" evidence="1">
    <location>
        <begin position="1"/>
        <end position="27"/>
    </location>
</feature>
<evidence type="ECO:0000259" key="3">
    <source>
        <dbReference type="Pfam" id="PF01757"/>
    </source>
</evidence>
<evidence type="ECO:0000313" key="4">
    <source>
        <dbReference type="EMBL" id="SJZ39252.1"/>
    </source>
</evidence>
<dbReference type="Proteomes" id="UP000189857">
    <property type="component" value="Unassembled WGS sequence"/>
</dbReference>
<feature type="transmembrane region" description="Helical" evidence="2">
    <location>
        <begin position="234"/>
        <end position="253"/>
    </location>
</feature>
<dbReference type="Pfam" id="PF01757">
    <property type="entry name" value="Acyl_transf_3"/>
    <property type="match status" value="1"/>
</dbReference>
<organism evidence="4 5">
    <name type="scientific">Eubacterium ruminantium</name>
    <dbReference type="NCBI Taxonomy" id="42322"/>
    <lineage>
        <taxon>Bacteria</taxon>
        <taxon>Bacillati</taxon>
        <taxon>Bacillota</taxon>
        <taxon>Clostridia</taxon>
        <taxon>Eubacteriales</taxon>
        <taxon>Eubacteriaceae</taxon>
        <taxon>Eubacterium</taxon>
    </lineage>
</organism>
<keyword evidence="5" id="KW-1185">Reference proteome</keyword>
<feature type="transmembrane region" description="Helical" evidence="2">
    <location>
        <begin position="90"/>
        <end position="111"/>
    </location>
</feature>
<keyword evidence="2" id="KW-0812">Transmembrane</keyword>
<keyword evidence="2" id="KW-1133">Transmembrane helix</keyword>
<keyword evidence="2" id="KW-0472">Membrane</keyword>
<dbReference type="InterPro" id="IPR002656">
    <property type="entry name" value="Acyl_transf_3_dom"/>
</dbReference>
<dbReference type="EMBL" id="FUXA01000003">
    <property type="protein sequence ID" value="SJZ39252.1"/>
    <property type="molecule type" value="Genomic_DNA"/>
</dbReference>